<feature type="chain" id="PRO_5043474809" description="Apple domain-containing protein" evidence="12">
    <location>
        <begin position="20"/>
        <end position="717"/>
    </location>
</feature>
<evidence type="ECO:0000256" key="5">
    <source>
        <dbReference type="ARBA" id="ARBA00022701"/>
    </source>
</evidence>
<dbReference type="InterPro" id="IPR018316">
    <property type="entry name" value="Tubulin/FtsZ_2-layer-sand-dom"/>
</dbReference>
<dbReference type="PRINTS" id="PR01161">
    <property type="entry name" value="TUBULIN"/>
</dbReference>
<keyword evidence="15" id="KW-1185">Reference proteome</keyword>
<comment type="cofactor">
    <cofactor evidence="1">
        <name>Mg(2+)</name>
        <dbReference type="ChEBI" id="CHEBI:18420"/>
    </cofactor>
</comment>
<comment type="function">
    <text evidence="10">Tubulin is the major constituent of microtubules, a cylinder consisting of laterally associated linear protofilaments composed of alpha- and beta-tubulin heterodimers. Microtubules grow by the addition of GTP-tubulin dimers to the microtubule end, where a stabilizing cap forms. Below the cap, tubulin dimers are in GDP-bound state, owing to GTPase activity of alpha-tubulin.</text>
</comment>
<comment type="catalytic activity">
    <reaction evidence="11">
        <text>GTP + H2O = GDP + phosphate + H(+)</text>
        <dbReference type="Rhea" id="RHEA:19669"/>
        <dbReference type="ChEBI" id="CHEBI:15377"/>
        <dbReference type="ChEBI" id="CHEBI:15378"/>
        <dbReference type="ChEBI" id="CHEBI:37565"/>
        <dbReference type="ChEBI" id="CHEBI:43474"/>
        <dbReference type="ChEBI" id="CHEBI:58189"/>
    </reaction>
    <physiologicalReaction direction="left-to-right" evidence="11">
        <dbReference type="Rhea" id="RHEA:19670"/>
    </physiologicalReaction>
</comment>
<dbReference type="PANTHER" id="PTHR11588">
    <property type="entry name" value="TUBULIN"/>
    <property type="match status" value="1"/>
</dbReference>
<dbReference type="InterPro" id="IPR005515">
    <property type="entry name" value="VOMI"/>
</dbReference>
<reference evidence="14 15" key="1">
    <citation type="submission" date="2023-03" db="EMBL/GenBank/DDBJ databases">
        <title>High-quality genome of Scylla paramamosain provides insights in environmental adaptation.</title>
        <authorList>
            <person name="Zhang L."/>
        </authorList>
    </citation>
    <scope>NUCLEOTIDE SEQUENCE [LARGE SCALE GENOMIC DNA]</scope>
    <source>
        <strain evidence="14">LZ_2023a</strain>
        <tissue evidence="14">Muscle</tissue>
    </source>
</reference>
<evidence type="ECO:0000313" key="14">
    <source>
        <dbReference type="EMBL" id="KAK8377033.1"/>
    </source>
</evidence>
<dbReference type="InterPro" id="IPR003008">
    <property type="entry name" value="Tubulin_FtsZ_GTPase"/>
</dbReference>
<dbReference type="InterPro" id="IPR036706">
    <property type="entry name" value="VOMI_sf"/>
</dbReference>
<dbReference type="SUPFAM" id="SSF52490">
    <property type="entry name" value="Tubulin nucleotide-binding domain-like"/>
    <property type="match status" value="1"/>
</dbReference>
<dbReference type="Gene3D" id="3.40.50.1440">
    <property type="entry name" value="Tubulin/FtsZ, GTPase domain"/>
    <property type="match status" value="1"/>
</dbReference>
<keyword evidence="12" id="KW-0732">Signal</keyword>
<comment type="caution">
    <text evidence="14">The sequence shown here is derived from an EMBL/GenBank/DDBJ whole genome shotgun (WGS) entry which is preliminary data.</text>
</comment>
<dbReference type="Gene3D" id="1.10.287.600">
    <property type="entry name" value="Helix hairpin bin"/>
    <property type="match status" value="1"/>
</dbReference>
<keyword evidence="6" id="KW-0547">Nucleotide-binding</keyword>
<organism evidence="14 15">
    <name type="scientific">Scylla paramamosain</name>
    <name type="common">Mud crab</name>
    <dbReference type="NCBI Taxonomy" id="85552"/>
    <lineage>
        <taxon>Eukaryota</taxon>
        <taxon>Metazoa</taxon>
        <taxon>Ecdysozoa</taxon>
        <taxon>Arthropoda</taxon>
        <taxon>Crustacea</taxon>
        <taxon>Multicrustacea</taxon>
        <taxon>Malacostraca</taxon>
        <taxon>Eumalacostraca</taxon>
        <taxon>Eucarida</taxon>
        <taxon>Decapoda</taxon>
        <taxon>Pleocyemata</taxon>
        <taxon>Brachyura</taxon>
        <taxon>Eubrachyura</taxon>
        <taxon>Portunoidea</taxon>
        <taxon>Portunidae</taxon>
        <taxon>Portuninae</taxon>
        <taxon>Scylla</taxon>
    </lineage>
</organism>
<comment type="subcellular location">
    <subcellularLocation>
        <location evidence="2">Cytoplasm</location>
        <location evidence="2">Cytoskeleton</location>
    </subcellularLocation>
</comment>
<dbReference type="InterPro" id="IPR017975">
    <property type="entry name" value="Tubulin_CS"/>
</dbReference>
<dbReference type="Gene3D" id="2.100.10.20">
    <property type="entry name" value="Vitelline membrane outer layer protein I (VOMI)"/>
    <property type="match status" value="1"/>
</dbReference>
<dbReference type="FunFam" id="3.30.1330.20:FF:000001">
    <property type="entry name" value="Tubulin alpha chain"/>
    <property type="match status" value="1"/>
</dbReference>
<evidence type="ECO:0000256" key="12">
    <source>
        <dbReference type="SAM" id="SignalP"/>
    </source>
</evidence>
<dbReference type="InterPro" id="IPR008280">
    <property type="entry name" value="Tub_FtsZ_C"/>
</dbReference>
<dbReference type="Proteomes" id="UP001487740">
    <property type="component" value="Unassembled WGS sequence"/>
</dbReference>
<keyword evidence="4" id="KW-0963">Cytoplasm</keyword>
<dbReference type="GO" id="GO:0016787">
    <property type="term" value="F:hydrolase activity"/>
    <property type="evidence" value="ECO:0007669"/>
    <property type="project" value="UniProtKB-KW"/>
</dbReference>
<name>A0AAW0SPG5_SCYPA</name>
<evidence type="ECO:0000256" key="11">
    <source>
        <dbReference type="ARBA" id="ARBA00049117"/>
    </source>
</evidence>
<dbReference type="InterPro" id="IPR002452">
    <property type="entry name" value="Alpha_tubulin"/>
</dbReference>
<dbReference type="InterPro" id="IPR000217">
    <property type="entry name" value="Tubulin"/>
</dbReference>
<dbReference type="PROSITE" id="PS00227">
    <property type="entry name" value="TUBULIN"/>
    <property type="match status" value="1"/>
</dbReference>
<dbReference type="AlphaFoldDB" id="A0AAW0SPG5"/>
<dbReference type="GO" id="GO:0005200">
    <property type="term" value="F:structural constituent of cytoskeleton"/>
    <property type="evidence" value="ECO:0007669"/>
    <property type="project" value="InterPro"/>
</dbReference>
<evidence type="ECO:0000256" key="9">
    <source>
        <dbReference type="ARBA" id="ARBA00023212"/>
    </source>
</evidence>
<dbReference type="Pfam" id="PF03953">
    <property type="entry name" value="Tubulin_C"/>
    <property type="match status" value="1"/>
</dbReference>
<evidence type="ECO:0000256" key="3">
    <source>
        <dbReference type="ARBA" id="ARBA00009636"/>
    </source>
</evidence>
<dbReference type="InterPro" id="IPR023123">
    <property type="entry name" value="Tubulin_C"/>
</dbReference>
<evidence type="ECO:0000256" key="8">
    <source>
        <dbReference type="ARBA" id="ARBA00023134"/>
    </source>
</evidence>
<keyword evidence="9" id="KW-0206">Cytoskeleton</keyword>
<keyword evidence="5" id="KW-0493">Microtubule</keyword>
<protein>
    <recommendedName>
        <fullName evidence="13">Apple domain-containing protein</fullName>
    </recommendedName>
</protein>
<feature type="domain" description="Apple" evidence="13">
    <location>
        <begin position="17"/>
        <end position="99"/>
    </location>
</feature>
<dbReference type="EMBL" id="JARAKH010000047">
    <property type="protein sequence ID" value="KAK8377033.1"/>
    <property type="molecule type" value="Genomic_DNA"/>
</dbReference>
<proteinExistence type="inferred from homology"/>
<dbReference type="GO" id="GO:0005737">
    <property type="term" value="C:cytoplasm"/>
    <property type="evidence" value="ECO:0007669"/>
    <property type="project" value="UniProtKB-ARBA"/>
</dbReference>
<dbReference type="SUPFAM" id="SSF55307">
    <property type="entry name" value="Tubulin C-terminal domain-like"/>
    <property type="match status" value="1"/>
</dbReference>
<evidence type="ECO:0000256" key="2">
    <source>
        <dbReference type="ARBA" id="ARBA00004245"/>
    </source>
</evidence>
<dbReference type="SMART" id="SM00865">
    <property type="entry name" value="Tubulin_C"/>
    <property type="match status" value="1"/>
</dbReference>
<feature type="signal peptide" evidence="12">
    <location>
        <begin position="1"/>
        <end position="19"/>
    </location>
</feature>
<dbReference type="Pfam" id="PF00091">
    <property type="entry name" value="Tubulin"/>
    <property type="match status" value="1"/>
</dbReference>
<evidence type="ECO:0000256" key="1">
    <source>
        <dbReference type="ARBA" id="ARBA00001946"/>
    </source>
</evidence>
<evidence type="ECO:0000256" key="6">
    <source>
        <dbReference type="ARBA" id="ARBA00022741"/>
    </source>
</evidence>
<dbReference type="GO" id="GO:0005525">
    <property type="term" value="F:GTP binding"/>
    <property type="evidence" value="ECO:0007669"/>
    <property type="project" value="UniProtKB-KW"/>
</dbReference>
<accession>A0AAW0SPG5</accession>
<evidence type="ECO:0000313" key="15">
    <source>
        <dbReference type="Proteomes" id="UP001487740"/>
    </source>
</evidence>
<dbReference type="InterPro" id="IPR037103">
    <property type="entry name" value="Tubulin/FtsZ-like_C"/>
</dbReference>
<dbReference type="SUPFAM" id="SSF51092">
    <property type="entry name" value="Vitelline membrane outer protein-I (VMO-I)"/>
    <property type="match status" value="1"/>
</dbReference>
<evidence type="ECO:0000259" key="13">
    <source>
        <dbReference type="PROSITE" id="PS50948"/>
    </source>
</evidence>
<dbReference type="InterPro" id="IPR036525">
    <property type="entry name" value="Tubulin/FtsZ_GTPase_sf"/>
</dbReference>
<dbReference type="Gene3D" id="3.30.1330.20">
    <property type="entry name" value="Tubulin/FtsZ, C-terminal domain"/>
    <property type="match status" value="1"/>
</dbReference>
<keyword evidence="7" id="KW-0378">Hydrolase</keyword>
<dbReference type="PRINTS" id="PR01162">
    <property type="entry name" value="ALPHATUBULIN"/>
</dbReference>
<dbReference type="GO" id="GO:0005874">
    <property type="term" value="C:microtubule"/>
    <property type="evidence" value="ECO:0007669"/>
    <property type="project" value="UniProtKB-KW"/>
</dbReference>
<dbReference type="FunFam" id="3.40.50.1440:FF:000002">
    <property type="entry name" value="Tubulin alpha chain"/>
    <property type="match status" value="1"/>
</dbReference>
<dbReference type="FunFam" id="1.10.287.600:FF:000005">
    <property type="entry name" value="Tubulin alpha chain"/>
    <property type="match status" value="1"/>
</dbReference>
<comment type="similarity">
    <text evidence="3">Belongs to the tubulin family.</text>
</comment>
<evidence type="ECO:0000256" key="4">
    <source>
        <dbReference type="ARBA" id="ARBA00022490"/>
    </source>
</evidence>
<dbReference type="GO" id="GO:0007017">
    <property type="term" value="P:microtubule-based process"/>
    <property type="evidence" value="ECO:0007669"/>
    <property type="project" value="InterPro"/>
</dbReference>
<dbReference type="PROSITE" id="PS50948">
    <property type="entry name" value="PAN"/>
    <property type="match status" value="1"/>
</dbReference>
<dbReference type="Pfam" id="PF03762">
    <property type="entry name" value="VOMI"/>
    <property type="match status" value="1"/>
</dbReference>
<evidence type="ECO:0000256" key="7">
    <source>
        <dbReference type="ARBA" id="ARBA00022801"/>
    </source>
</evidence>
<dbReference type="CDD" id="cd02186">
    <property type="entry name" value="alpha_tubulin"/>
    <property type="match status" value="1"/>
</dbReference>
<gene>
    <name evidence="14" type="ORF">O3P69_013580</name>
</gene>
<dbReference type="SMART" id="SM00864">
    <property type="entry name" value="Tubulin"/>
    <property type="match status" value="1"/>
</dbReference>
<evidence type="ECO:0000256" key="10">
    <source>
        <dbReference type="ARBA" id="ARBA00034296"/>
    </source>
</evidence>
<keyword evidence="8" id="KW-0342">GTP-binding</keyword>
<sequence length="717" mass="78949">MAATWLFLAATLVVYHCHAQLNGKAFLKAPGARLDEVTVLSEAEIGSMLTCASLCLASDCNAYTINNSVTTEPRCMLATYSLTPVLINDDSYDLYIETNGLTYDDCGVTGVELLCTTRQGATTSVLYKVEYKTTDRGTWSEVTQCPAGLVVCGMRVRAVIPNVYDDTCLNDLNEMIVMNINQGGRIHAVCLSGDEGKKGRKKERMKAIGCEVRCVCVGEWQEVGRGGNGVSENALVTGIPAALIVRRHRAPSSTLLSISTRNYTFISMRECISVHVGQAGVQIGNACWELYCLEHGIQPDGSMPSDKIAGHHDDSFSTFFSESGAGNHVPRAVFVDLEPTVIDEVRTGTYRKLFHPEQLITGKEDAANNYARGHYTIGKELIDMTMERVRKLADQCSGLQGFLIFHSFGGGTGSGFTSLMMERLSLDYGKKSKLEFAIYPAPQVATAVVEPYNSILTTHTTLEHSDCAFMVDNEAIYDICRRNLDIERPTYTNLNRLIGQIVSSITASLRFDGALNVDLTEFQTNLVPYPRIHFPLVTYAPVISSAKANHEQLSVAEITSACFEPANQMVKCDPRHGKYMACCLLYRGDVVPKDVNCAIATIKTKRSIQFVDWCPTGFKVGINYQPPTVVPGGDLAKVNRAVCMLSNTTAIGEAWARLDHKFDLMYAKRAFVHWYVGEGMEEGEFAEAREDLAALEKDYEEVGLDSTDEAEEEPEEF</sequence>
<dbReference type="InterPro" id="IPR003609">
    <property type="entry name" value="Pan_app"/>
</dbReference>